<proteinExistence type="predicted"/>
<evidence type="ECO:0000313" key="3">
    <source>
        <dbReference type="EMBL" id="VDM32724.1"/>
    </source>
</evidence>
<evidence type="ECO:0000256" key="1">
    <source>
        <dbReference type="SAM" id="MobiDB-lite"/>
    </source>
</evidence>
<protein>
    <submittedName>
        <fullName evidence="5">Selenoprotein S</fullName>
    </submittedName>
</protein>
<keyword evidence="2" id="KW-0812">Transmembrane</keyword>
<accession>A0A0R3X499</accession>
<dbReference type="Proteomes" id="UP000274429">
    <property type="component" value="Unassembled WGS sequence"/>
</dbReference>
<feature type="transmembrane region" description="Helical" evidence="2">
    <location>
        <begin position="23"/>
        <end position="43"/>
    </location>
</feature>
<feature type="region of interest" description="Disordered" evidence="1">
    <location>
        <begin position="77"/>
        <end position="152"/>
    </location>
</feature>
<evidence type="ECO:0000313" key="5">
    <source>
        <dbReference type="WBParaSite" id="TTAC_0000822501-mRNA-1"/>
    </source>
</evidence>
<dbReference type="WBParaSite" id="TTAC_0000822501-mRNA-1">
    <property type="protein sequence ID" value="TTAC_0000822501-mRNA-1"/>
    <property type="gene ID" value="TTAC_0000822501"/>
</dbReference>
<keyword evidence="2" id="KW-1133">Transmembrane helix</keyword>
<reference evidence="3 4" key="2">
    <citation type="submission" date="2018-11" db="EMBL/GenBank/DDBJ databases">
        <authorList>
            <consortium name="Pathogen Informatics"/>
        </authorList>
    </citation>
    <scope>NUCLEOTIDE SEQUENCE [LARGE SCALE GENOMIC DNA]</scope>
</reference>
<keyword evidence="2" id="KW-0472">Membrane</keyword>
<evidence type="ECO:0000313" key="4">
    <source>
        <dbReference type="Proteomes" id="UP000274429"/>
    </source>
</evidence>
<organism evidence="5">
    <name type="scientific">Hydatigena taeniaeformis</name>
    <name type="common">Feline tapeworm</name>
    <name type="synonym">Taenia taeniaeformis</name>
    <dbReference type="NCBI Taxonomy" id="6205"/>
    <lineage>
        <taxon>Eukaryota</taxon>
        <taxon>Metazoa</taxon>
        <taxon>Spiralia</taxon>
        <taxon>Lophotrochozoa</taxon>
        <taxon>Platyhelminthes</taxon>
        <taxon>Cestoda</taxon>
        <taxon>Eucestoda</taxon>
        <taxon>Cyclophyllidea</taxon>
        <taxon>Taeniidae</taxon>
        <taxon>Hydatigera</taxon>
    </lineage>
</organism>
<feature type="compositionally biased region" description="Basic and acidic residues" evidence="1">
    <location>
        <begin position="100"/>
        <end position="112"/>
    </location>
</feature>
<dbReference type="AlphaFoldDB" id="A0A0R3X499"/>
<gene>
    <name evidence="3" type="ORF">TTAC_LOCUS8210</name>
</gene>
<evidence type="ECO:0000256" key="2">
    <source>
        <dbReference type="SAM" id="Phobius"/>
    </source>
</evidence>
<sequence>MDPDFEIEDVNEYGVPQTTASNGYGVVFKILVGLIFIALYFLVSRFSAAFGTRLARLATDTHQRNYDVEMREARRRLQERFDNERRNRKTQNNGNIPTEDTEKSKSKADPQKSTKRIKAPNPETLNSSGYFPLIGDSSGSNVCFRRSRKPGG</sequence>
<dbReference type="EMBL" id="UYWX01020465">
    <property type="protein sequence ID" value="VDM32724.1"/>
    <property type="molecule type" value="Genomic_DNA"/>
</dbReference>
<reference evidence="5" key="1">
    <citation type="submission" date="2017-02" db="UniProtKB">
        <authorList>
            <consortium name="WormBaseParasite"/>
        </authorList>
    </citation>
    <scope>IDENTIFICATION</scope>
</reference>
<name>A0A0R3X499_HYDTA</name>
<keyword evidence="4" id="KW-1185">Reference proteome</keyword>
<dbReference type="OrthoDB" id="6272511at2759"/>